<proteinExistence type="predicted"/>
<sequence>MDFGKLSSIEAVDFTLPPDAVATSRVLSKHVLQNPGKPAIYIGCPIWASKEWAGKIYPASAKEKDYLYHYSRQFNTIELNTTHYRIPDAETIERWKQTASKGFTYCPKFPQVISHERQLEDAENLTMEFCNSIQGLGDALGIPFLQLPPYFMPRQLPVLKAYLDNFPKHIPLAIEFRHPDWFANTPESSAAFALLEKQGVTAVLTDVAGRRDVLHQRLTTPVAMIRFVGHNLHPTDYTRIDAWIERILSWIKQGLQTVYFFVHEPDNITSPELVLYLIKQLNQQGDFQIAPPRIFPKAVQGSLF</sequence>
<dbReference type="KEGG" id="rhoz:GXP67_22060"/>
<dbReference type="SUPFAM" id="SSF117396">
    <property type="entry name" value="TM1631-like"/>
    <property type="match status" value="1"/>
</dbReference>
<dbReference type="AlphaFoldDB" id="A0A6C0GM81"/>
<reference evidence="1 2" key="1">
    <citation type="submission" date="2020-01" db="EMBL/GenBank/DDBJ databases">
        <authorList>
            <person name="Kim M.K."/>
        </authorList>
    </citation>
    <scope>NUCLEOTIDE SEQUENCE [LARGE SCALE GENOMIC DNA]</scope>
    <source>
        <strain evidence="1 2">172606-1</strain>
    </source>
</reference>
<dbReference type="Proteomes" id="UP000480178">
    <property type="component" value="Chromosome"/>
</dbReference>
<dbReference type="PANTHER" id="PTHR30348:SF9">
    <property type="entry name" value="UPF0759 PROTEIN YECE"/>
    <property type="match status" value="1"/>
</dbReference>
<dbReference type="Gene3D" id="3.20.20.410">
    <property type="entry name" value="Protein of unknown function UPF0759"/>
    <property type="match status" value="1"/>
</dbReference>
<evidence type="ECO:0000313" key="2">
    <source>
        <dbReference type="Proteomes" id="UP000480178"/>
    </source>
</evidence>
<dbReference type="InterPro" id="IPR002763">
    <property type="entry name" value="DUF72"/>
</dbReference>
<dbReference type="InterPro" id="IPR036520">
    <property type="entry name" value="UPF0759_sf"/>
</dbReference>
<gene>
    <name evidence="1" type="ORF">GXP67_22060</name>
</gene>
<dbReference type="EMBL" id="CP048222">
    <property type="protein sequence ID" value="QHT69135.1"/>
    <property type="molecule type" value="Genomic_DNA"/>
</dbReference>
<organism evidence="1 2">
    <name type="scientific">Rhodocytophaga rosea</name>
    <dbReference type="NCBI Taxonomy" id="2704465"/>
    <lineage>
        <taxon>Bacteria</taxon>
        <taxon>Pseudomonadati</taxon>
        <taxon>Bacteroidota</taxon>
        <taxon>Cytophagia</taxon>
        <taxon>Cytophagales</taxon>
        <taxon>Rhodocytophagaceae</taxon>
        <taxon>Rhodocytophaga</taxon>
    </lineage>
</organism>
<dbReference type="RefSeq" id="WP_162445128.1">
    <property type="nucleotide sequence ID" value="NZ_CP048222.1"/>
</dbReference>
<dbReference type="PANTHER" id="PTHR30348">
    <property type="entry name" value="UNCHARACTERIZED PROTEIN YECE"/>
    <property type="match status" value="1"/>
</dbReference>
<accession>A0A6C0GM81</accession>
<evidence type="ECO:0000313" key="1">
    <source>
        <dbReference type="EMBL" id="QHT69135.1"/>
    </source>
</evidence>
<protein>
    <submittedName>
        <fullName evidence="1">DUF72 domain-containing protein</fullName>
    </submittedName>
</protein>
<keyword evidence="2" id="KW-1185">Reference proteome</keyword>
<dbReference type="Pfam" id="PF01904">
    <property type="entry name" value="DUF72"/>
    <property type="match status" value="1"/>
</dbReference>
<name>A0A6C0GM81_9BACT</name>